<dbReference type="Gene3D" id="1.10.3300.10">
    <property type="entry name" value="Jann2411-like domain"/>
    <property type="match status" value="1"/>
</dbReference>
<dbReference type="Pfam" id="PF11706">
    <property type="entry name" value="zf-CGNR"/>
    <property type="match status" value="1"/>
</dbReference>
<dbReference type="InterPro" id="IPR021005">
    <property type="entry name" value="Znf_CGNR"/>
</dbReference>
<evidence type="ECO:0000259" key="1">
    <source>
        <dbReference type="Pfam" id="PF11706"/>
    </source>
</evidence>
<dbReference type="AlphaFoldDB" id="A0A367YW75"/>
<gene>
    <name evidence="2" type="ORF">DT076_08100</name>
</gene>
<evidence type="ECO:0000313" key="3">
    <source>
        <dbReference type="Proteomes" id="UP000252770"/>
    </source>
</evidence>
<evidence type="ECO:0000313" key="2">
    <source>
        <dbReference type="EMBL" id="RCK70124.1"/>
    </source>
</evidence>
<dbReference type="Proteomes" id="UP000252770">
    <property type="component" value="Unassembled WGS sequence"/>
</dbReference>
<comment type="caution">
    <text evidence="2">The sequence shown here is derived from an EMBL/GenBank/DDBJ whole genome shotgun (WGS) entry which is preliminary data.</text>
</comment>
<protein>
    <recommendedName>
        <fullName evidence="1">Zinc finger CGNR domain-containing protein</fullName>
    </recommendedName>
</protein>
<dbReference type="SUPFAM" id="SSF160904">
    <property type="entry name" value="Jann2411-like"/>
    <property type="match status" value="1"/>
</dbReference>
<sequence length="70" mass="7931">MRPVAHAALQLLHAPELRRVKRCAGCPWLFLDASRNGSRRWCSMTDCGTHAKIQRYVTKRAASRGRPRTG</sequence>
<keyword evidence="3" id="KW-1185">Reference proteome</keyword>
<dbReference type="EMBL" id="QOUI01000004">
    <property type="protein sequence ID" value="RCK70124.1"/>
    <property type="molecule type" value="Genomic_DNA"/>
</dbReference>
<accession>A0A367YW75</accession>
<dbReference type="PANTHER" id="PTHR35525:SF3">
    <property type="entry name" value="BLL6575 PROTEIN"/>
    <property type="match status" value="1"/>
</dbReference>
<reference evidence="2 3" key="1">
    <citation type="submission" date="2018-07" db="EMBL/GenBank/DDBJ databases">
        <title>Desertimonas flava gen. nov. sp. nov.</title>
        <authorList>
            <person name="Liu S."/>
        </authorList>
    </citation>
    <scope>NUCLEOTIDE SEQUENCE [LARGE SCALE GENOMIC DNA]</scope>
    <source>
        <strain evidence="2 3">16Sb5-5</strain>
    </source>
</reference>
<dbReference type="InterPro" id="IPR023286">
    <property type="entry name" value="ABATE_dom_sf"/>
</dbReference>
<dbReference type="InterPro" id="IPR010852">
    <property type="entry name" value="ABATE"/>
</dbReference>
<organism evidence="2 3">
    <name type="scientific">Desertihabitans brevis</name>
    <dbReference type="NCBI Taxonomy" id="2268447"/>
    <lineage>
        <taxon>Bacteria</taxon>
        <taxon>Bacillati</taxon>
        <taxon>Actinomycetota</taxon>
        <taxon>Actinomycetes</taxon>
        <taxon>Propionibacteriales</taxon>
        <taxon>Propionibacteriaceae</taxon>
        <taxon>Desertihabitans</taxon>
    </lineage>
</organism>
<dbReference type="PANTHER" id="PTHR35525">
    <property type="entry name" value="BLL6575 PROTEIN"/>
    <property type="match status" value="1"/>
</dbReference>
<name>A0A367YW75_9ACTN</name>
<feature type="domain" description="Zinc finger CGNR" evidence="1">
    <location>
        <begin position="19"/>
        <end position="59"/>
    </location>
</feature>
<proteinExistence type="predicted"/>